<dbReference type="SUPFAM" id="SSF56436">
    <property type="entry name" value="C-type lectin-like"/>
    <property type="match status" value="1"/>
</dbReference>
<dbReference type="PANTHER" id="PTHR23150">
    <property type="entry name" value="SULFATASE MODIFYING FACTOR 1, 2"/>
    <property type="match status" value="1"/>
</dbReference>
<dbReference type="EC" id="1.14.99.50" evidence="2"/>
<dbReference type="Proteomes" id="UP000672657">
    <property type="component" value="Unassembled WGS sequence"/>
</dbReference>
<dbReference type="InterPro" id="IPR005532">
    <property type="entry name" value="SUMF_dom"/>
</dbReference>
<sequence>MGWTSRAASAGVAVLLVLAVPGTGVGAAPTVGSGAARSAPDTARAAQTDGLCERYRGVPEGFGRGSAGHPNRAGMVRLPGGTFRMGSEQGYHEEREVHAVSVTAFSIDRHEVTNAQFAAFVRATGYVTVAERRSGATPAGSAVFVPPKAGGPADAAYRWWVWVPGANWRHPAGPGSTISGKDNHPVVHIAHEDARAYADWMGRSLPTEAQWEYAARGGMDGAAYAWGNVPRPNGREMANTWQGSFPQSNSRADGHAGSAPVGCFPANGYGLYDMIGNVWEWTRDEYRPFHAAAPAVDPLVATRNPGEAPGSTGEIARVIKGGSFLCAPDFCVRYRPASRQPQEAGVSTMHVGFRTVVNE</sequence>
<dbReference type="RefSeq" id="WP_244873793.1">
    <property type="nucleotide sequence ID" value="NZ_CAJPVI010000011.1"/>
</dbReference>
<dbReference type="PANTHER" id="PTHR23150:SF19">
    <property type="entry name" value="FORMYLGLYCINE-GENERATING ENZYME"/>
    <property type="match status" value="1"/>
</dbReference>
<name>A0ABM8TFD6_9BURK</name>
<evidence type="ECO:0000313" key="3">
    <source>
        <dbReference type="Proteomes" id="UP000672657"/>
    </source>
</evidence>
<dbReference type="Gene3D" id="3.90.1580.10">
    <property type="entry name" value="paralog of FGE (formylglycine-generating enzyme)"/>
    <property type="match status" value="1"/>
</dbReference>
<evidence type="ECO:0000313" key="2">
    <source>
        <dbReference type="EMBL" id="CAG2142534.1"/>
    </source>
</evidence>
<dbReference type="GO" id="GO:0044875">
    <property type="term" value="F:gamma-glutamyl hercynylcysteine sulfoxide synthase activity"/>
    <property type="evidence" value="ECO:0007669"/>
    <property type="project" value="UniProtKB-EC"/>
</dbReference>
<dbReference type="InterPro" id="IPR016187">
    <property type="entry name" value="CTDL_fold"/>
</dbReference>
<comment type="caution">
    <text evidence="2">The sequence shown here is derived from an EMBL/GenBank/DDBJ whole genome shotgun (WGS) entry which is preliminary data.</text>
</comment>
<gene>
    <name evidence="2" type="primary">egtB_4</name>
    <name evidence="2" type="ORF">LMG26411_02231</name>
</gene>
<organism evidence="2 3">
    <name type="scientific">Cupriavidus numazuensis</name>
    <dbReference type="NCBI Taxonomy" id="221992"/>
    <lineage>
        <taxon>Bacteria</taxon>
        <taxon>Pseudomonadati</taxon>
        <taxon>Pseudomonadota</taxon>
        <taxon>Betaproteobacteria</taxon>
        <taxon>Burkholderiales</taxon>
        <taxon>Burkholderiaceae</taxon>
        <taxon>Cupriavidus</taxon>
    </lineage>
</organism>
<keyword evidence="2" id="KW-0560">Oxidoreductase</keyword>
<dbReference type="Pfam" id="PF03781">
    <property type="entry name" value="FGE-sulfatase"/>
    <property type="match status" value="1"/>
</dbReference>
<protein>
    <submittedName>
        <fullName evidence="2">Hercynine oxygenase</fullName>
        <ecNumber evidence="2">1.14.99.50</ecNumber>
    </submittedName>
</protein>
<feature type="domain" description="Sulfatase-modifying factor enzyme-like" evidence="1">
    <location>
        <begin position="73"/>
        <end position="356"/>
    </location>
</feature>
<dbReference type="EMBL" id="CAJPVI010000011">
    <property type="protein sequence ID" value="CAG2142534.1"/>
    <property type="molecule type" value="Genomic_DNA"/>
</dbReference>
<keyword evidence="3" id="KW-1185">Reference proteome</keyword>
<accession>A0ABM8TFD6</accession>
<proteinExistence type="predicted"/>
<dbReference type="InterPro" id="IPR051043">
    <property type="entry name" value="Sulfatase_Mod_Factor_Kinase"/>
</dbReference>
<evidence type="ECO:0000259" key="1">
    <source>
        <dbReference type="Pfam" id="PF03781"/>
    </source>
</evidence>
<dbReference type="InterPro" id="IPR042095">
    <property type="entry name" value="SUMF_sf"/>
</dbReference>
<reference evidence="2 3" key="1">
    <citation type="submission" date="2021-03" db="EMBL/GenBank/DDBJ databases">
        <authorList>
            <person name="Peeters C."/>
        </authorList>
    </citation>
    <scope>NUCLEOTIDE SEQUENCE [LARGE SCALE GENOMIC DNA]</scope>
    <source>
        <strain evidence="2 3">LMG 26411</strain>
    </source>
</reference>